<proteinExistence type="predicted"/>
<keyword evidence="1" id="KW-0378">Hydrolase</keyword>
<evidence type="ECO:0000313" key="2">
    <source>
        <dbReference type="Proteomes" id="UP000653305"/>
    </source>
</evidence>
<comment type="caution">
    <text evidence="1">The sequence shown here is derived from an EMBL/GenBank/DDBJ whole genome shotgun (WGS) entry which is preliminary data.</text>
</comment>
<accession>A0A830BDG9</accession>
<keyword evidence="1" id="KW-0121">Carboxypeptidase</keyword>
<gene>
    <name evidence="1" type="ORF">PHJA_000643400</name>
</gene>
<evidence type="ECO:0000313" key="1">
    <source>
        <dbReference type="EMBL" id="GFP84996.1"/>
    </source>
</evidence>
<reference evidence="1" key="1">
    <citation type="submission" date="2020-07" db="EMBL/GenBank/DDBJ databases">
        <title>Ethylene signaling mediates host invasion by parasitic plants.</title>
        <authorList>
            <person name="Yoshida S."/>
        </authorList>
    </citation>
    <scope>NUCLEOTIDE SEQUENCE</scope>
    <source>
        <strain evidence="1">Okayama</strain>
    </source>
</reference>
<name>A0A830BDG9_9LAMI</name>
<dbReference type="EMBL" id="BMAC01000097">
    <property type="protein sequence ID" value="GFP84996.1"/>
    <property type="molecule type" value="Genomic_DNA"/>
</dbReference>
<dbReference type="Proteomes" id="UP000653305">
    <property type="component" value="Unassembled WGS sequence"/>
</dbReference>
<organism evidence="1 2">
    <name type="scientific">Phtheirospermum japonicum</name>
    <dbReference type="NCBI Taxonomy" id="374723"/>
    <lineage>
        <taxon>Eukaryota</taxon>
        <taxon>Viridiplantae</taxon>
        <taxon>Streptophyta</taxon>
        <taxon>Embryophyta</taxon>
        <taxon>Tracheophyta</taxon>
        <taxon>Spermatophyta</taxon>
        <taxon>Magnoliopsida</taxon>
        <taxon>eudicotyledons</taxon>
        <taxon>Gunneridae</taxon>
        <taxon>Pentapetalae</taxon>
        <taxon>asterids</taxon>
        <taxon>lamiids</taxon>
        <taxon>Lamiales</taxon>
        <taxon>Orobanchaceae</taxon>
        <taxon>Orobanchaceae incertae sedis</taxon>
        <taxon>Phtheirospermum</taxon>
    </lineage>
</organism>
<keyword evidence="1" id="KW-0645">Protease</keyword>
<sequence>MELIKYQAYLDSQRSVFSSIQVTSPLMKNKKDRIFTTLWRQKMTLLQNPLFFG</sequence>
<keyword evidence="2" id="KW-1185">Reference proteome</keyword>
<protein>
    <submittedName>
        <fullName evidence="1">Serine carboxypeptidase-like 45</fullName>
    </submittedName>
</protein>
<dbReference type="AlphaFoldDB" id="A0A830BDG9"/>
<dbReference type="GO" id="GO:0004180">
    <property type="term" value="F:carboxypeptidase activity"/>
    <property type="evidence" value="ECO:0007669"/>
    <property type="project" value="UniProtKB-KW"/>
</dbReference>